<keyword evidence="1" id="KW-0808">Transferase</keyword>
<name>A0A7J0DSH5_9ERIC</name>
<dbReference type="OrthoDB" id="185618at2759"/>
<reference evidence="2" key="1">
    <citation type="submission" date="2019-07" db="EMBL/GenBank/DDBJ databases">
        <title>De Novo Assembly of kiwifruit Actinidia rufa.</title>
        <authorList>
            <person name="Sugita-Konishi S."/>
            <person name="Sato K."/>
            <person name="Mori E."/>
            <person name="Abe Y."/>
            <person name="Kisaki G."/>
            <person name="Hamano K."/>
            <person name="Suezawa K."/>
            <person name="Otani M."/>
            <person name="Fukuda T."/>
            <person name="Manabe T."/>
            <person name="Gomi K."/>
            <person name="Tabuchi M."/>
            <person name="Akimitsu K."/>
            <person name="Kataoka I."/>
        </authorList>
    </citation>
    <scope>NUCLEOTIDE SEQUENCE [LARGE SCALE GENOMIC DNA]</scope>
    <source>
        <strain evidence="2">cv. Fuchu</strain>
    </source>
</reference>
<dbReference type="SUPFAM" id="SSF111331">
    <property type="entry name" value="NAD kinase/diacylglycerol kinase-like"/>
    <property type="match status" value="1"/>
</dbReference>
<dbReference type="Gene3D" id="2.60.200.30">
    <property type="entry name" value="Probable inorganic polyphosphate/atp-NAD kinase, domain 2"/>
    <property type="match status" value="1"/>
</dbReference>
<gene>
    <name evidence="1" type="ORF">Acr_00g0069920</name>
</gene>
<protein>
    <submittedName>
        <fullName evidence="1">NAD(H) kinase 3</fullName>
    </submittedName>
</protein>
<dbReference type="InterPro" id="IPR017437">
    <property type="entry name" value="ATP-NAD_kinase_PpnK-typ_C"/>
</dbReference>
<keyword evidence="1" id="KW-0418">Kinase</keyword>
<evidence type="ECO:0000313" key="1">
    <source>
        <dbReference type="EMBL" id="GFS40701.1"/>
    </source>
</evidence>
<dbReference type="AlphaFoldDB" id="A0A7J0DSH5"/>
<organism evidence="1 2">
    <name type="scientific">Actinidia rufa</name>
    <dbReference type="NCBI Taxonomy" id="165716"/>
    <lineage>
        <taxon>Eukaryota</taxon>
        <taxon>Viridiplantae</taxon>
        <taxon>Streptophyta</taxon>
        <taxon>Embryophyta</taxon>
        <taxon>Tracheophyta</taxon>
        <taxon>Spermatophyta</taxon>
        <taxon>Magnoliopsida</taxon>
        <taxon>eudicotyledons</taxon>
        <taxon>Gunneridae</taxon>
        <taxon>Pentapetalae</taxon>
        <taxon>asterids</taxon>
        <taxon>Ericales</taxon>
        <taxon>Actinidiaceae</taxon>
        <taxon>Actinidia</taxon>
    </lineage>
</organism>
<accession>A0A7J0DSH5</accession>
<dbReference type="Proteomes" id="UP000585474">
    <property type="component" value="Unassembled WGS sequence"/>
</dbReference>
<dbReference type="PANTHER" id="PTHR20275">
    <property type="entry name" value="NAD KINASE"/>
    <property type="match status" value="1"/>
</dbReference>
<evidence type="ECO:0000313" key="2">
    <source>
        <dbReference type="Proteomes" id="UP000585474"/>
    </source>
</evidence>
<dbReference type="GO" id="GO:0006741">
    <property type="term" value="P:NADP+ biosynthetic process"/>
    <property type="evidence" value="ECO:0007669"/>
    <property type="project" value="TreeGrafter"/>
</dbReference>
<dbReference type="EMBL" id="BJWL01000358">
    <property type="protein sequence ID" value="GFS40701.1"/>
    <property type="molecule type" value="Genomic_DNA"/>
</dbReference>
<proteinExistence type="predicted"/>
<dbReference type="GO" id="GO:0003951">
    <property type="term" value="F:NAD+ kinase activity"/>
    <property type="evidence" value="ECO:0007669"/>
    <property type="project" value="InterPro"/>
</dbReference>
<comment type="caution">
    <text evidence="1">The sequence shown here is derived from an EMBL/GenBank/DDBJ whole genome shotgun (WGS) entry which is preliminary data.</text>
</comment>
<sequence>MQAPACARSRSTSPPEWWVPLLECPPLWDIALGFSPEQWNRQPKRPCPRTYYPLLLVTTRAGTKKKKFVFISPFSSISKDGQPCSDLVNCRSSSLRVSTAAGSTAAMLSAGGFGISILSKDLQYLTREPILLGAANSSLMHGVVKSDESMENVWYCKERLIYVDGAHVVYSIQHGDTIELSSSATVLKVFLPNPLLS</sequence>
<keyword evidence="2" id="KW-1185">Reference proteome</keyword>
<dbReference type="GO" id="GO:0019674">
    <property type="term" value="P:NAD+ metabolic process"/>
    <property type="evidence" value="ECO:0007669"/>
    <property type="project" value="InterPro"/>
</dbReference>
<dbReference type="InterPro" id="IPR016064">
    <property type="entry name" value="NAD/diacylglycerol_kinase_sf"/>
</dbReference>
<dbReference type="PANTHER" id="PTHR20275:SF28">
    <property type="entry name" value="NADH KINASE"/>
    <property type="match status" value="1"/>
</dbReference>